<gene>
    <name evidence="2" type="ORF">ERS852478_01464</name>
</gene>
<dbReference type="RefSeq" id="WP_055200107.1">
    <property type="nucleotide sequence ID" value="NZ_BTHH01000009.1"/>
</dbReference>
<organism evidence="2 3">
    <name type="scientific">Blautia wexlerae</name>
    <dbReference type="NCBI Taxonomy" id="418240"/>
    <lineage>
        <taxon>Bacteria</taxon>
        <taxon>Bacillati</taxon>
        <taxon>Bacillota</taxon>
        <taxon>Clostridia</taxon>
        <taxon>Lachnospirales</taxon>
        <taxon>Lachnospiraceae</taxon>
        <taxon>Blautia</taxon>
    </lineage>
</organism>
<feature type="compositionally biased region" description="Polar residues" evidence="1">
    <location>
        <begin position="1"/>
        <end position="23"/>
    </location>
</feature>
<accession>A0A174B3F4</accession>
<dbReference type="AlphaFoldDB" id="A0A174B3F4"/>
<protein>
    <submittedName>
        <fullName evidence="2">Uncharacterized protein</fullName>
    </submittedName>
</protein>
<evidence type="ECO:0000313" key="2">
    <source>
        <dbReference type="EMBL" id="CUN94933.1"/>
    </source>
</evidence>
<name>A0A174B3F4_9FIRM</name>
<feature type="region of interest" description="Disordered" evidence="1">
    <location>
        <begin position="1"/>
        <end position="25"/>
    </location>
</feature>
<reference evidence="2 3" key="1">
    <citation type="submission" date="2015-09" db="EMBL/GenBank/DDBJ databases">
        <authorList>
            <consortium name="Pathogen Informatics"/>
        </authorList>
    </citation>
    <scope>NUCLEOTIDE SEQUENCE [LARGE SCALE GENOMIC DNA]</scope>
    <source>
        <strain evidence="2 3">2789STDY5834863</strain>
    </source>
</reference>
<dbReference type="EMBL" id="CYZN01000008">
    <property type="protein sequence ID" value="CUN94933.1"/>
    <property type="molecule type" value="Genomic_DNA"/>
</dbReference>
<dbReference type="Proteomes" id="UP000095431">
    <property type="component" value="Unassembled WGS sequence"/>
</dbReference>
<proteinExistence type="predicted"/>
<sequence length="760" mass="81911">MANRSTGSGQWTDMGNVTPNPRGSYSDAETYKYLDMVSYGGGSYLCLQDDTIGVRPSPGESTDRWFCSSVPGEATPDFKNLVTETKEAARTAKEKASEAETSAKASEISAQAASNSAGAAAASARDAENAKDVVAGYKNAAEKAASSAATSEKNVNDKIAGLDNTFSEKTTSAIETINKSVDTKAEEIKNEITATKNSMVDASQKAINDTIDARKTEINNTGASEIKNVQAESATQTQGIKSVAAEQLAAINAAGGTLESAIERYYAMRRTREIYTVEDLDPDVTQACTVNRLDALSGLTCTPSTNTTAGEDQIGTLEAFRPIEVNWILDDDGNQKITAIEGMPGYKTTGKVNRGIMNMGLYYKKERNAEDNGWLHHWSMLPRKEEGYVPMKECVRPDNTVQGWMLHPKGAAVDIDGVPYVTNGKPVRNKPSYANFAYARKQGPAYCFETDVDAAWVLALTMIKYGTKDLQAYMRGCTSYSYQYNVAVAEENTKRVILTKDQANDFVVGSFVSVGNPGSNTNYDRYYAYMHNIVDSVKITAIEAVDETHSALVLDVAVPFTTETSYKVSTMHWETGSTDSVQGYDGSPVSNTDGKNICKINGIEILPGGYSVSGNSMHIVSTDADGNTVDKYYRTNNAKLLTTNLDTIISTYEEVGILPEAYDAWKYVKGQLVDFGKGTMIPTEWGGGDKAWWADAWYCGGKPAAGTRTGRELLRRGGLNAGGVNGPSCVGGLNGLADAWWGILATLSPNAVRGEWQAAA</sequence>
<evidence type="ECO:0000313" key="3">
    <source>
        <dbReference type="Proteomes" id="UP000095431"/>
    </source>
</evidence>
<evidence type="ECO:0000256" key="1">
    <source>
        <dbReference type="SAM" id="MobiDB-lite"/>
    </source>
</evidence>